<evidence type="ECO:0000259" key="1">
    <source>
        <dbReference type="Pfam" id="PF13521"/>
    </source>
</evidence>
<evidence type="ECO:0000313" key="2">
    <source>
        <dbReference type="EMBL" id="GAA1525464.1"/>
    </source>
</evidence>
<reference evidence="3" key="1">
    <citation type="journal article" date="2019" name="Int. J. Syst. Evol. Microbiol.">
        <title>The Global Catalogue of Microorganisms (GCM) 10K type strain sequencing project: providing services to taxonomists for standard genome sequencing and annotation.</title>
        <authorList>
            <consortium name="The Broad Institute Genomics Platform"/>
            <consortium name="The Broad Institute Genome Sequencing Center for Infectious Disease"/>
            <person name="Wu L."/>
            <person name="Ma J."/>
        </authorList>
    </citation>
    <scope>NUCLEOTIDE SEQUENCE [LARGE SCALE GENOMIC DNA]</scope>
    <source>
        <strain evidence="3">JCM 15933</strain>
    </source>
</reference>
<name>A0ABP4LJN5_9ACTN</name>
<dbReference type="EMBL" id="BAAAQD010000009">
    <property type="protein sequence ID" value="GAA1525464.1"/>
    <property type="molecule type" value="Genomic_DNA"/>
</dbReference>
<dbReference type="Proteomes" id="UP001501470">
    <property type="component" value="Unassembled WGS sequence"/>
</dbReference>
<evidence type="ECO:0000313" key="3">
    <source>
        <dbReference type="Proteomes" id="UP001501470"/>
    </source>
</evidence>
<organism evidence="2 3">
    <name type="scientific">Dactylosporangium maewongense</name>
    <dbReference type="NCBI Taxonomy" id="634393"/>
    <lineage>
        <taxon>Bacteria</taxon>
        <taxon>Bacillati</taxon>
        <taxon>Actinomycetota</taxon>
        <taxon>Actinomycetes</taxon>
        <taxon>Micromonosporales</taxon>
        <taxon>Micromonosporaceae</taxon>
        <taxon>Dactylosporangium</taxon>
    </lineage>
</organism>
<proteinExistence type="predicted"/>
<dbReference type="InterPro" id="IPR027417">
    <property type="entry name" value="P-loop_NTPase"/>
</dbReference>
<accession>A0ABP4LJN5</accession>
<keyword evidence="3" id="KW-1185">Reference proteome</keyword>
<sequence>MDVRRYILTGAPGAGKTIVALALRARGHHVVDEAATDVIAASPHERPHERHEEFLDLVVHLQRHRQEQAGGTPVQLFDRSPLCTLALARYLARFAVVEPTPALVAEVRRVQEQQVYQRLVFLIQPIGFVTPTAARRITYQQSLVFAGIHEEVYREHGYDLLEIPPGTVQERVAMIEERLP</sequence>
<protein>
    <submittedName>
        <fullName evidence="2">AAA family ATPase</fullName>
    </submittedName>
</protein>
<feature type="domain" description="NadR/Ttd14 AAA" evidence="1">
    <location>
        <begin position="5"/>
        <end position="171"/>
    </location>
</feature>
<dbReference type="Gene3D" id="3.40.50.300">
    <property type="entry name" value="P-loop containing nucleotide triphosphate hydrolases"/>
    <property type="match status" value="1"/>
</dbReference>
<gene>
    <name evidence="2" type="ORF">GCM10009827_047720</name>
</gene>
<dbReference type="InterPro" id="IPR038727">
    <property type="entry name" value="NadR/Ttd14_AAA_dom"/>
</dbReference>
<dbReference type="RefSeq" id="WP_344504269.1">
    <property type="nucleotide sequence ID" value="NZ_BAAAQD010000009.1"/>
</dbReference>
<dbReference type="SUPFAM" id="SSF52540">
    <property type="entry name" value="P-loop containing nucleoside triphosphate hydrolases"/>
    <property type="match status" value="1"/>
</dbReference>
<dbReference type="Pfam" id="PF13521">
    <property type="entry name" value="AAA_28"/>
    <property type="match status" value="1"/>
</dbReference>
<comment type="caution">
    <text evidence="2">The sequence shown here is derived from an EMBL/GenBank/DDBJ whole genome shotgun (WGS) entry which is preliminary data.</text>
</comment>